<evidence type="ECO:0000313" key="6">
    <source>
        <dbReference type="EMBL" id="KAB1434362.1"/>
    </source>
</evidence>
<reference evidence="6 7" key="1">
    <citation type="submission" date="2019-09" db="EMBL/GenBank/DDBJ databases">
        <authorList>
            <person name="Valk L.C."/>
        </authorList>
    </citation>
    <scope>NUCLEOTIDE SEQUENCE [LARGE SCALE GENOMIC DNA]</scope>
    <source>
        <strain evidence="6">GalUA</strain>
    </source>
</reference>
<sequence length="487" mass="54048">MKKRKITTILCCLLLIVLTGCSQKTDDANTNEQSVEQVTKETNQVENTNQTEEVTQEPTQEPTQQTQVQAPNDNTAPTLAVGSGEIITVPNVANELIETTGLKYLSVQIGKTESERNFVWYSKSASEGMVLMQEASTMEMNTFYTSNATTAKTKESKTEKGYYVNKATVAKLKPNTTYYYVVGNNEGWSPIYTYKTSSFDTTFSFAAVGDPEMGIGTDDESLDQMSIFDNTINKINEQIQDVAFLLSTGDQVGINDKNEDYASLLNHVGLYSLAFAPTIGNHDVGGSYFKEHFNLPNFNKIKPEADVTNDNYYFTYNGVLFLMINANNGSDYDDYHKKFIEEASAKYPDATWKIAVFHFPPFSAVAKNQNDATAVQEMIPFLEEAGVDVVLNGHDQLFSRTHVMKGTSVSQKVDNSVTNPDGIVYFTLGSSSGNLFHESIGNPNAVKTEVTGHPQASRVDVTPTSFKITTYNTDTWEVYDEFSIIKQ</sequence>
<dbReference type="InterPro" id="IPR008963">
    <property type="entry name" value="Purple_acid_Pase-like_N"/>
</dbReference>
<protein>
    <submittedName>
        <fullName evidence="6">Metallophosphoesterase family protein</fullName>
    </submittedName>
</protein>
<reference evidence="6 7" key="2">
    <citation type="submission" date="2020-02" db="EMBL/GenBank/DDBJ databases">
        <title>Candidatus Galacturonibacter soehngenii shows hetero-acetogenic catabolism of galacturonic acid but lacks a canonical carbon monoxide dehydrogenase/acetyl-CoA synthase complex.</title>
        <authorList>
            <person name="Diender M."/>
            <person name="Stouten G.R."/>
            <person name="Petersen J.F."/>
            <person name="Nielsen P.H."/>
            <person name="Dueholm M.S."/>
            <person name="Pronk J.T."/>
            <person name="Van Loosdrecht M.C.M."/>
        </authorList>
    </citation>
    <scope>NUCLEOTIDE SEQUENCE [LARGE SCALE GENOMIC DNA]</scope>
    <source>
        <strain evidence="6">GalUA</strain>
    </source>
</reference>
<dbReference type="InterPro" id="IPR039331">
    <property type="entry name" value="PAPs-like"/>
</dbReference>
<dbReference type="Gene3D" id="2.60.40.380">
    <property type="entry name" value="Purple acid phosphatase-like, N-terminal"/>
    <property type="match status" value="1"/>
</dbReference>
<feature type="signal peptide" evidence="3">
    <location>
        <begin position="1"/>
        <end position="24"/>
    </location>
</feature>
<dbReference type="Gene3D" id="3.60.21.10">
    <property type="match status" value="1"/>
</dbReference>
<dbReference type="AlphaFoldDB" id="A0A7V7QI43"/>
<proteinExistence type="predicted"/>
<comment type="caution">
    <text evidence="6">The sequence shown here is derived from an EMBL/GenBank/DDBJ whole genome shotgun (WGS) entry which is preliminary data.</text>
</comment>
<keyword evidence="1 3" id="KW-0732">Signal</keyword>
<gene>
    <name evidence="6" type="ORF">F7O84_17900</name>
</gene>
<keyword evidence="7" id="KW-1185">Reference proteome</keyword>
<evidence type="ECO:0000313" key="7">
    <source>
        <dbReference type="Proteomes" id="UP000461768"/>
    </source>
</evidence>
<evidence type="ECO:0000259" key="4">
    <source>
        <dbReference type="Pfam" id="PF00149"/>
    </source>
</evidence>
<dbReference type="PANTHER" id="PTHR22953">
    <property type="entry name" value="ACID PHOSPHATASE RELATED"/>
    <property type="match status" value="1"/>
</dbReference>
<evidence type="ECO:0000256" key="1">
    <source>
        <dbReference type="ARBA" id="ARBA00022729"/>
    </source>
</evidence>
<organism evidence="6 7">
    <name type="scientific">Candidatus Galacturonatibacter soehngenii</name>
    <dbReference type="NCBI Taxonomy" id="2307010"/>
    <lineage>
        <taxon>Bacteria</taxon>
        <taxon>Bacillati</taxon>
        <taxon>Bacillota</taxon>
        <taxon>Clostridia</taxon>
        <taxon>Lachnospirales</taxon>
        <taxon>Lachnospiraceae</taxon>
        <taxon>Candidatus Galacturonatibacter</taxon>
    </lineage>
</organism>
<feature type="domain" description="Purple acid phosphatase N-terminal" evidence="5">
    <location>
        <begin position="107"/>
        <end position="196"/>
    </location>
</feature>
<evidence type="ECO:0000259" key="5">
    <source>
        <dbReference type="Pfam" id="PF16656"/>
    </source>
</evidence>
<dbReference type="Pfam" id="PF00149">
    <property type="entry name" value="Metallophos"/>
    <property type="match status" value="1"/>
</dbReference>
<feature type="chain" id="PRO_5039364223" evidence="3">
    <location>
        <begin position="25"/>
        <end position="487"/>
    </location>
</feature>
<feature type="region of interest" description="Disordered" evidence="2">
    <location>
        <begin position="39"/>
        <end position="76"/>
    </location>
</feature>
<dbReference type="InterPro" id="IPR029052">
    <property type="entry name" value="Metallo-depent_PP-like"/>
</dbReference>
<feature type="domain" description="Calcineurin-like phosphoesterase" evidence="4">
    <location>
        <begin position="224"/>
        <end position="395"/>
    </location>
</feature>
<dbReference type="EMBL" id="WAGX01000008">
    <property type="protein sequence ID" value="KAB1434362.1"/>
    <property type="molecule type" value="Genomic_DNA"/>
</dbReference>
<dbReference type="SUPFAM" id="SSF56300">
    <property type="entry name" value="Metallo-dependent phosphatases"/>
    <property type="match status" value="1"/>
</dbReference>
<accession>A0A7V7QI43</accession>
<dbReference type="SUPFAM" id="SSF49363">
    <property type="entry name" value="Purple acid phosphatase, N-terminal domain"/>
    <property type="match status" value="1"/>
</dbReference>
<dbReference type="Pfam" id="PF16656">
    <property type="entry name" value="Pur_ac_phosph_N"/>
    <property type="match status" value="1"/>
</dbReference>
<dbReference type="PROSITE" id="PS51257">
    <property type="entry name" value="PROKAR_LIPOPROTEIN"/>
    <property type="match status" value="1"/>
</dbReference>
<dbReference type="RefSeq" id="WP_151148410.1">
    <property type="nucleotide sequence ID" value="NZ_WAGX01000008.1"/>
</dbReference>
<dbReference type="PANTHER" id="PTHR22953:SF153">
    <property type="entry name" value="PURPLE ACID PHOSPHATASE"/>
    <property type="match status" value="1"/>
</dbReference>
<dbReference type="GO" id="GO:0046872">
    <property type="term" value="F:metal ion binding"/>
    <property type="evidence" value="ECO:0007669"/>
    <property type="project" value="InterPro"/>
</dbReference>
<dbReference type="Proteomes" id="UP000461768">
    <property type="component" value="Unassembled WGS sequence"/>
</dbReference>
<dbReference type="GO" id="GO:0003993">
    <property type="term" value="F:acid phosphatase activity"/>
    <property type="evidence" value="ECO:0007669"/>
    <property type="project" value="InterPro"/>
</dbReference>
<evidence type="ECO:0000256" key="2">
    <source>
        <dbReference type="SAM" id="MobiDB-lite"/>
    </source>
</evidence>
<evidence type="ECO:0000256" key="3">
    <source>
        <dbReference type="SAM" id="SignalP"/>
    </source>
</evidence>
<dbReference type="OrthoDB" id="9809781at2"/>
<name>A0A7V7QI43_9FIRM</name>
<dbReference type="InterPro" id="IPR004843">
    <property type="entry name" value="Calcineurin-like_PHP"/>
</dbReference>
<feature type="compositionally biased region" description="Low complexity" evidence="2">
    <location>
        <begin position="41"/>
        <end position="69"/>
    </location>
</feature>
<dbReference type="InterPro" id="IPR015914">
    <property type="entry name" value="PAPs_N"/>
</dbReference>